<dbReference type="GO" id="GO:0046872">
    <property type="term" value="F:metal ion binding"/>
    <property type="evidence" value="ECO:0007669"/>
    <property type="project" value="UniProtKB-KW"/>
</dbReference>
<dbReference type="InterPro" id="IPR011234">
    <property type="entry name" value="Fumarylacetoacetase-like_C"/>
</dbReference>
<reference evidence="5" key="1">
    <citation type="submission" date="2017-03" db="EMBL/GenBank/DDBJ databases">
        <authorList>
            <person name="Lund M.B."/>
        </authorList>
    </citation>
    <scope>NUCLEOTIDE SEQUENCE [LARGE SCALE GENOMIC DNA]</scope>
</reference>
<sequence>MRLMRLGQPGAERPVVRLDDTTYIDVSDVVTDYNEQFFGSGALDRLRPVVAERAADPTQHKKFAGERIGAPFARPHQILCIGLNYSDHAAETGQQVPDEPILFTKSPNALIGPNDEVRIPRASEKTDWEVELGIVIGRRTSYLASESEAQDCIAGFVLVNDVSERAFQTERGGQWSKGKSCETFNPAGPWLSTQDEIADVLKLGMSLDVNGVRRQTGSTSTMIFNPYFIVHYLSQFLVLEPGDLINTGTPPGVGLGFTPPIYLKPGDVMELSIDGLGTQRQTVLAPR</sequence>
<dbReference type="SUPFAM" id="SSF56529">
    <property type="entry name" value="FAH"/>
    <property type="match status" value="1"/>
</dbReference>
<dbReference type="EMBL" id="NAEP01000031">
    <property type="protein sequence ID" value="PDQ35593.1"/>
    <property type="molecule type" value="Genomic_DNA"/>
</dbReference>
<proteinExistence type="inferred from homology"/>
<dbReference type="InterPro" id="IPR051121">
    <property type="entry name" value="FAH"/>
</dbReference>
<dbReference type="AlphaFoldDB" id="A0A2A6FT37"/>
<dbReference type="Proteomes" id="UP000219994">
    <property type="component" value="Unassembled WGS sequence"/>
</dbReference>
<dbReference type="FunFam" id="3.90.850.10:FF:000002">
    <property type="entry name" value="2-hydroxyhepta-2,4-diene-1,7-dioate isomerase"/>
    <property type="match status" value="1"/>
</dbReference>
<dbReference type="GO" id="GO:0019752">
    <property type="term" value="P:carboxylic acid metabolic process"/>
    <property type="evidence" value="ECO:0007669"/>
    <property type="project" value="UniProtKB-ARBA"/>
</dbReference>
<dbReference type="GO" id="GO:0016829">
    <property type="term" value="F:lyase activity"/>
    <property type="evidence" value="ECO:0007669"/>
    <property type="project" value="UniProtKB-KW"/>
</dbReference>
<dbReference type="GO" id="GO:0016853">
    <property type="term" value="F:isomerase activity"/>
    <property type="evidence" value="ECO:0007669"/>
    <property type="project" value="UniProtKB-ARBA"/>
</dbReference>
<feature type="domain" description="Fumarylacetoacetase-like C-terminal" evidence="3">
    <location>
        <begin position="78"/>
        <end position="283"/>
    </location>
</feature>
<dbReference type="Gene3D" id="3.90.850.10">
    <property type="entry name" value="Fumarylacetoacetase-like, C-terminal domain"/>
    <property type="match status" value="1"/>
</dbReference>
<organism evidence="4 5">
    <name type="scientific">Candidatus Lumbricidiphila eiseniae</name>
    <dbReference type="NCBI Taxonomy" id="1969409"/>
    <lineage>
        <taxon>Bacteria</taxon>
        <taxon>Bacillati</taxon>
        <taxon>Actinomycetota</taxon>
        <taxon>Actinomycetes</taxon>
        <taxon>Micrococcales</taxon>
        <taxon>Microbacteriaceae</taxon>
        <taxon>Candidatus Lumbricidiphila</taxon>
    </lineage>
</organism>
<comment type="caution">
    <text evidence="4">The sequence shown here is derived from an EMBL/GenBank/DDBJ whole genome shotgun (WGS) entry which is preliminary data.</text>
</comment>
<keyword evidence="2" id="KW-0479">Metal-binding</keyword>
<protein>
    <submittedName>
        <fullName evidence="4">Ureidoglycolate lyase</fullName>
    </submittedName>
</protein>
<evidence type="ECO:0000313" key="5">
    <source>
        <dbReference type="Proteomes" id="UP000219994"/>
    </source>
</evidence>
<keyword evidence="4" id="KW-0456">Lyase</keyword>
<accession>A0A2A6FT37</accession>
<gene>
    <name evidence="4" type="ORF">B5766_05110</name>
</gene>
<dbReference type="PANTHER" id="PTHR42796:SF4">
    <property type="entry name" value="FUMARYLACETOACETATE HYDROLASE DOMAIN-CONTAINING PROTEIN 2A"/>
    <property type="match status" value="1"/>
</dbReference>
<dbReference type="Pfam" id="PF01557">
    <property type="entry name" value="FAA_hydrolase"/>
    <property type="match status" value="1"/>
</dbReference>
<evidence type="ECO:0000313" key="4">
    <source>
        <dbReference type="EMBL" id="PDQ35593.1"/>
    </source>
</evidence>
<evidence type="ECO:0000256" key="1">
    <source>
        <dbReference type="ARBA" id="ARBA00010211"/>
    </source>
</evidence>
<evidence type="ECO:0000256" key="2">
    <source>
        <dbReference type="ARBA" id="ARBA00022723"/>
    </source>
</evidence>
<dbReference type="InterPro" id="IPR036663">
    <property type="entry name" value="Fumarylacetoacetase_C_sf"/>
</dbReference>
<evidence type="ECO:0000259" key="3">
    <source>
        <dbReference type="Pfam" id="PF01557"/>
    </source>
</evidence>
<comment type="similarity">
    <text evidence="1">Belongs to the FAH family.</text>
</comment>
<dbReference type="PANTHER" id="PTHR42796">
    <property type="entry name" value="FUMARYLACETOACETATE HYDROLASE DOMAIN-CONTAINING PROTEIN 2A-RELATED"/>
    <property type="match status" value="1"/>
</dbReference>
<name>A0A2A6FT37_9MICO</name>